<evidence type="ECO:0000313" key="1">
    <source>
        <dbReference type="EMBL" id="GAA3640919.1"/>
    </source>
</evidence>
<evidence type="ECO:0008006" key="3">
    <source>
        <dbReference type="Google" id="ProtNLM"/>
    </source>
</evidence>
<name>A0ABP7AVC0_9ACTN</name>
<evidence type="ECO:0000313" key="2">
    <source>
        <dbReference type="Proteomes" id="UP001501074"/>
    </source>
</evidence>
<protein>
    <recommendedName>
        <fullName evidence="3">Tetratricopeptide repeat protein</fullName>
    </recommendedName>
</protein>
<dbReference type="Gene3D" id="1.25.40.10">
    <property type="entry name" value="Tetratricopeptide repeat domain"/>
    <property type="match status" value="2"/>
</dbReference>
<comment type="caution">
    <text evidence="1">The sequence shown here is derived from an EMBL/GenBank/DDBJ whole genome shotgun (WGS) entry which is preliminary data.</text>
</comment>
<gene>
    <name evidence="1" type="ORF">GCM10022223_70180</name>
</gene>
<dbReference type="RefSeq" id="WP_231488213.1">
    <property type="nucleotide sequence ID" value="NZ_BAAAZO010000014.1"/>
</dbReference>
<dbReference type="EMBL" id="BAAAZO010000014">
    <property type="protein sequence ID" value="GAA3640919.1"/>
    <property type="molecule type" value="Genomic_DNA"/>
</dbReference>
<accession>A0ABP7AVC0</accession>
<dbReference type="SUPFAM" id="SSF48452">
    <property type="entry name" value="TPR-like"/>
    <property type="match status" value="1"/>
</dbReference>
<sequence length="296" mass="31511">MADTAEILRLHQRGESTLPRAVAVLMLDVWDVGDDRPLSARVLVEVHEPGLPAHPRVVLRGNGVAFAMFLRQDGSRVRSLAARAVALTEQSVGADHPYAATQLGHLAVALTRVGEWSQAADLLERALGVTVAAVGRSDLRVARHMNNLGLVRLRLDDPESGLAMLERARSIAGQEGSAGPELAAVASNLARARLMTGDGEGARQALAEATQRAERLGRVRRPEAAAYANNLAVMLSAHLGLPIAARPLARQALTLGESSGHGTIDTYLRNLAAVMRALGEEETARDLEARAVRLIS</sequence>
<dbReference type="PANTHER" id="PTHR19959:SF119">
    <property type="entry name" value="FUNGAL LIPASE-LIKE DOMAIN-CONTAINING PROTEIN"/>
    <property type="match status" value="1"/>
</dbReference>
<proteinExistence type="predicted"/>
<dbReference type="Pfam" id="PF13374">
    <property type="entry name" value="TPR_10"/>
    <property type="match status" value="1"/>
</dbReference>
<dbReference type="PANTHER" id="PTHR19959">
    <property type="entry name" value="KINESIN LIGHT CHAIN"/>
    <property type="match status" value="1"/>
</dbReference>
<dbReference type="InterPro" id="IPR011990">
    <property type="entry name" value="TPR-like_helical_dom_sf"/>
</dbReference>
<organism evidence="1 2">
    <name type="scientific">Kineosporia mesophila</name>
    <dbReference type="NCBI Taxonomy" id="566012"/>
    <lineage>
        <taxon>Bacteria</taxon>
        <taxon>Bacillati</taxon>
        <taxon>Actinomycetota</taxon>
        <taxon>Actinomycetes</taxon>
        <taxon>Kineosporiales</taxon>
        <taxon>Kineosporiaceae</taxon>
        <taxon>Kineosporia</taxon>
    </lineage>
</organism>
<keyword evidence="2" id="KW-1185">Reference proteome</keyword>
<dbReference type="Pfam" id="PF13424">
    <property type="entry name" value="TPR_12"/>
    <property type="match status" value="1"/>
</dbReference>
<dbReference type="Proteomes" id="UP001501074">
    <property type="component" value="Unassembled WGS sequence"/>
</dbReference>
<reference evidence="2" key="1">
    <citation type="journal article" date="2019" name="Int. J. Syst. Evol. Microbiol.">
        <title>The Global Catalogue of Microorganisms (GCM) 10K type strain sequencing project: providing services to taxonomists for standard genome sequencing and annotation.</title>
        <authorList>
            <consortium name="The Broad Institute Genomics Platform"/>
            <consortium name="The Broad Institute Genome Sequencing Center for Infectious Disease"/>
            <person name="Wu L."/>
            <person name="Ma J."/>
        </authorList>
    </citation>
    <scope>NUCLEOTIDE SEQUENCE [LARGE SCALE GENOMIC DNA]</scope>
    <source>
        <strain evidence="2">JCM 16902</strain>
    </source>
</reference>